<dbReference type="AlphaFoldDB" id="A0AAN7ULI0"/>
<comment type="caution">
    <text evidence="10">The sequence shown here is derived from an EMBL/GenBank/DDBJ whole genome shotgun (WGS) entry which is preliminary data.</text>
</comment>
<protein>
    <recommendedName>
        <fullName evidence="6">Pre-mRNA-splicing factor CWC24</fullName>
    </recommendedName>
</protein>
<dbReference type="GO" id="GO:0034247">
    <property type="term" value="P:snoRNA splicing"/>
    <property type="evidence" value="ECO:0007669"/>
    <property type="project" value="TreeGrafter"/>
</dbReference>
<feature type="domain" description="RING-type" evidence="8">
    <location>
        <begin position="237"/>
        <end position="274"/>
    </location>
</feature>
<name>A0AAN7ULI0_9PEZI</name>
<keyword evidence="11" id="KW-1185">Reference proteome</keyword>
<feature type="compositionally biased region" description="Low complexity" evidence="7">
    <location>
        <begin position="51"/>
        <end position="63"/>
    </location>
</feature>
<feature type="compositionally biased region" description="Low complexity" evidence="7">
    <location>
        <begin position="1"/>
        <end position="12"/>
    </location>
</feature>
<dbReference type="SUPFAM" id="SSF57850">
    <property type="entry name" value="RING/U-box"/>
    <property type="match status" value="1"/>
</dbReference>
<feature type="region of interest" description="Disordered" evidence="7">
    <location>
        <begin position="1"/>
        <end position="131"/>
    </location>
</feature>
<dbReference type="PROSITE" id="PS50089">
    <property type="entry name" value="ZF_RING_2"/>
    <property type="match status" value="1"/>
</dbReference>
<keyword evidence="6" id="KW-0747">Spliceosome</keyword>
<dbReference type="CDD" id="cd16539">
    <property type="entry name" value="RING-HC_RNF113A_B"/>
    <property type="match status" value="1"/>
</dbReference>
<dbReference type="SMART" id="SM00356">
    <property type="entry name" value="ZnF_C3H1"/>
    <property type="match status" value="1"/>
</dbReference>
<dbReference type="GO" id="GO:0006397">
    <property type="term" value="P:mRNA processing"/>
    <property type="evidence" value="ECO:0007669"/>
    <property type="project" value="UniProtKB-KW"/>
</dbReference>
<feature type="compositionally biased region" description="Basic residues" evidence="7">
    <location>
        <begin position="28"/>
        <end position="40"/>
    </location>
</feature>
<feature type="compositionally biased region" description="Basic and acidic residues" evidence="7">
    <location>
        <begin position="100"/>
        <end position="125"/>
    </location>
</feature>
<comment type="subcellular location">
    <subcellularLocation>
        <location evidence="6">Nucleus</location>
    </subcellularLocation>
</comment>
<feature type="compositionally biased region" description="Polar residues" evidence="7">
    <location>
        <begin position="80"/>
        <end position="96"/>
    </location>
</feature>
<comment type="similarity">
    <text evidence="1 6">Belongs to the CWC24 family.</text>
</comment>
<evidence type="ECO:0000256" key="4">
    <source>
        <dbReference type="ARBA" id="ARBA00022833"/>
    </source>
</evidence>
<keyword evidence="6" id="KW-0539">Nucleus</keyword>
<dbReference type="SUPFAM" id="SSF90229">
    <property type="entry name" value="CCCH zinc finger"/>
    <property type="match status" value="1"/>
</dbReference>
<dbReference type="GO" id="GO:0005684">
    <property type="term" value="C:U2-type spliceosomal complex"/>
    <property type="evidence" value="ECO:0007669"/>
    <property type="project" value="TreeGrafter"/>
</dbReference>
<sequence>MDSTTPAAPAAPDTGNVASPPPVIFKSRGMRAKANLRKRAAPVAAPSNAKGSSDNSSDNSGSSSDERPSVAKRRRHDNRGITSISANRESTSTVSPATFEADRKVPLTDTNDATKRSDWYDEPTKKGPVRSSTNVRMTITTDFAPDVCKDYKKTGWCGFGDSCIFLHDRSDMKQGWQLDREWEMVAKGRNDLGGTVVSSAAQKSKDKANGKVSKAGSNNQTQDEDDEKMLEKIPFVCIICEKPYKSPIVTRCGHYFCEPCALKRYREDPSCKNCGAATGGVFNAATRLERLLKRKREAQIET</sequence>
<keyword evidence="3 5" id="KW-0863">Zinc-finger</keyword>
<keyword evidence="6" id="KW-0507">mRNA processing</keyword>
<dbReference type="Pfam" id="PF00097">
    <property type="entry name" value="zf-C3HC4"/>
    <property type="match status" value="1"/>
</dbReference>
<evidence type="ECO:0000259" key="8">
    <source>
        <dbReference type="PROSITE" id="PS50089"/>
    </source>
</evidence>
<dbReference type="InterPro" id="IPR018957">
    <property type="entry name" value="Znf_C3HC4_RING-type"/>
</dbReference>
<dbReference type="Proteomes" id="UP001305414">
    <property type="component" value="Unassembled WGS sequence"/>
</dbReference>
<evidence type="ECO:0000256" key="7">
    <source>
        <dbReference type="SAM" id="MobiDB-lite"/>
    </source>
</evidence>
<dbReference type="InterPro" id="IPR039971">
    <property type="entry name" value="CWC24-like"/>
</dbReference>
<evidence type="ECO:0000313" key="10">
    <source>
        <dbReference type="EMBL" id="KAK5628471.1"/>
    </source>
</evidence>
<dbReference type="InterPro" id="IPR000571">
    <property type="entry name" value="Znf_CCCH"/>
</dbReference>
<evidence type="ECO:0000313" key="11">
    <source>
        <dbReference type="Proteomes" id="UP001305414"/>
    </source>
</evidence>
<evidence type="ECO:0000256" key="6">
    <source>
        <dbReference type="RuleBase" id="RU367110"/>
    </source>
</evidence>
<dbReference type="SMART" id="SM00184">
    <property type="entry name" value="RING"/>
    <property type="match status" value="1"/>
</dbReference>
<gene>
    <name evidence="10" type="ORF">RRF57_004186</name>
</gene>
<feature type="region of interest" description="Disordered" evidence="7">
    <location>
        <begin position="195"/>
        <end position="226"/>
    </location>
</feature>
<dbReference type="Pfam" id="PF00642">
    <property type="entry name" value="zf-CCCH"/>
    <property type="match status" value="1"/>
</dbReference>
<evidence type="ECO:0000259" key="9">
    <source>
        <dbReference type="PROSITE" id="PS50103"/>
    </source>
</evidence>
<dbReference type="Gene3D" id="3.30.40.10">
    <property type="entry name" value="Zinc/RING finger domain, C3HC4 (zinc finger)"/>
    <property type="match status" value="1"/>
</dbReference>
<dbReference type="PROSITE" id="PS50103">
    <property type="entry name" value="ZF_C3H1"/>
    <property type="match status" value="1"/>
</dbReference>
<evidence type="ECO:0000256" key="3">
    <source>
        <dbReference type="ARBA" id="ARBA00022771"/>
    </source>
</evidence>
<feature type="domain" description="C3H1-type" evidence="9">
    <location>
        <begin position="142"/>
        <end position="170"/>
    </location>
</feature>
<evidence type="ECO:0000256" key="2">
    <source>
        <dbReference type="ARBA" id="ARBA00022723"/>
    </source>
</evidence>
<keyword evidence="4 5" id="KW-0862">Zinc</keyword>
<dbReference type="EMBL" id="JAWHQM010000008">
    <property type="protein sequence ID" value="KAK5628471.1"/>
    <property type="molecule type" value="Genomic_DNA"/>
</dbReference>
<dbReference type="PANTHER" id="PTHR12930">
    <property type="entry name" value="ZINC FINGER PROTEIN 183"/>
    <property type="match status" value="1"/>
</dbReference>
<dbReference type="InterPro" id="IPR001841">
    <property type="entry name" value="Znf_RING"/>
</dbReference>
<dbReference type="GO" id="GO:0003677">
    <property type="term" value="F:DNA binding"/>
    <property type="evidence" value="ECO:0007669"/>
    <property type="project" value="UniProtKB-UniRule"/>
</dbReference>
<dbReference type="InterPro" id="IPR036855">
    <property type="entry name" value="Znf_CCCH_sf"/>
</dbReference>
<feature type="zinc finger region" description="C3H1-type" evidence="5">
    <location>
        <begin position="142"/>
        <end position="170"/>
    </location>
</feature>
<organism evidence="10 11">
    <name type="scientific">Xylaria bambusicola</name>
    <dbReference type="NCBI Taxonomy" id="326684"/>
    <lineage>
        <taxon>Eukaryota</taxon>
        <taxon>Fungi</taxon>
        <taxon>Dikarya</taxon>
        <taxon>Ascomycota</taxon>
        <taxon>Pezizomycotina</taxon>
        <taxon>Sordariomycetes</taxon>
        <taxon>Xylariomycetidae</taxon>
        <taxon>Xylariales</taxon>
        <taxon>Xylariaceae</taxon>
        <taxon>Xylaria</taxon>
    </lineage>
</organism>
<reference evidence="10 11" key="1">
    <citation type="submission" date="2023-10" db="EMBL/GenBank/DDBJ databases">
        <title>Draft genome sequence of Xylaria bambusicola isolate GMP-LS, the root and basal stem rot pathogen of sugarcane in Indonesia.</title>
        <authorList>
            <person name="Selvaraj P."/>
            <person name="Muralishankar V."/>
            <person name="Muruganantham S."/>
            <person name="Sp S."/>
            <person name="Haryani S."/>
            <person name="Lau K.J.X."/>
            <person name="Naqvi N.I."/>
        </authorList>
    </citation>
    <scope>NUCLEOTIDE SEQUENCE [LARGE SCALE GENOMIC DNA]</scope>
    <source>
        <strain evidence="10">GMP-LS</strain>
    </source>
</reference>
<keyword evidence="6" id="KW-0238">DNA-binding</keyword>
<dbReference type="PANTHER" id="PTHR12930:SF0">
    <property type="entry name" value="RING FINGER PROTEIN 113B"/>
    <property type="match status" value="1"/>
</dbReference>
<accession>A0AAN7ULI0</accession>
<evidence type="ECO:0000256" key="5">
    <source>
        <dbReference type="PROSITE-ProRule" id="PRU00723"/>
    </source>
</evidence>
<dbReference type="PROSITE" id="PS00518">
    <property type="entry name" value="ZF_RING_1"/>
    <property type="match status" value="1"/>
</dbReference>
<keyword evidence="2 5" id="KW-0479">Metal-binding</keyword>
<dbReference type="InterPro" id="IPR017907">
    <property type="entry name" value="Znf_RING_CS"/>
</dbReference>
<evidence type="ECO:0000256" key="1">
    <source>
        <dbReference type="ARBA" id="ARBA00009161"/>
    </source>
</evidence>
<dbReference type="InterPro" id="IPR013083">
    <property type="entry name" value="Znf_RING/FYVE/PHD"/>
</dbReference>
<comment type="subunit">
    <text evidence="6">Associated with the spliceosome.</text>
</comment>
<proteinExistence type="inferred from homology"/>
<keyword evidence="6" id="KW-0508">mRNA splicing</keyword>
<comment type="function">
    <text evidence="6">Involved in pre-mRNA splicing.</text>
</comment>
<dbReference type="GO" id="GO:0008270">
    <property type="term" value="F:zinc ion binding"/>
    <property type="evidence" value="ECO:0007669"/>
    <property type="project" value="UniProtKB-KW"/>
</dbReference>